<organism evidence="1 2">
    <name type="scientific">Porphyridium purpureum</name>
    <name type="common">Red alga</name>
    <name type="synonym">Porphyridium cruentum</name>
    <dbReference type="NCBI Taxonomy" id="35688"/>
    <lineage>
        <taxon>Eukaryota</taxon>
        <taxon>Rhodophyta</taxon>
        <taxon>Bangiophyceae</taxon>
        <taxon>Porphyridiales</taxon>
        <taxon>Porphyridiaceae</taxon>
        <taxon>Porphyridium</taxon>
    </lineage>
</organism>
<protein>
    <submittedName>
        <fullName evidence="1">Uncharacterized protein</fullName>
    </submittedName>
</protein>
<accession>A0A5J4YI21</accession>
<sequence>MAQRRRLRTGCDDRVGTRLSYSRTGTILCPRTARSRFRKHSLQLFHQVREVAARIAHRFSQPLLTAAALHPAMTLPPARSGTKLGALNCSRRLFTWAAVPAVQDVQDVMAAAREYDMRAVAYEVVANPMYGSARVESYALLLTTEGGGEPKTGFPNCICVFVVASRPRRP</sequence>
<evidence type="ECO:0000313" key="2">
    <source>
        <dbReference type="Proteomes" id="UP000324585"/>
    </source>
</evidence>
<dbReference type="Proteomes" id="UP000324585">
    <property type="component" value="Unassembled WGS sequence"/>
</dbReference>
<dbReference type="EMBL" id="VRMN01000017">
    <property type="protein sequence ID" value="KAA8490908.1"/>
    <property type="molecule type" value="Genomic_DNA"/>
</dbReference>
<name>A0A5J4YI21_PORPP</name>
<proteinExistence type="predicted"/>
<dbReference type="AlphaFoldDB" id="A0A5J4YI21"/>
<evidence type="ECO:0000313" key="1">
    <source>
        <dbReference type="EMBL" id="KAA8490908.1"/>
    </source>
</evidence>
<reference evidence="2" key="1">
    <citation type="journal article" date="2019" name="Nat. Commun.">
        <title>Expansion of phycobilisome linker gene families in mesophilic red algae.</title>
        <authorList>
            <person name="Lee J."/>
            <person name="Kim D."/>
            <person name="Bhattacharya D."/>
            <person name="Yoon H.S."/>
        </authorList>
    </citation>
    <scope>NUCLEOTIDE SEQUENCE [LARGE SCALE GENOMIC DNA]</scope>
    <source>
        <strain evidence="2">CCMP 1328</strain>
    </source>
</reference>
<keyword evidence="2" id="KW-1185">Reference proteome</keyword>
<comment type="caution">
    <text evidence="1">The sequence shown here is derived from an EMBL/GenBank/DDBJ whole genome shotgun (WGS) entry which is preliminary data.</text>
</comment>
<gene>
    <name evidence="1" type="ORF">FVE85_9800</name>
</gene>